<evidence type="ECO:0000313" key="2">
    <source>
        <dbReference type="EMBL" id="KAF6161800.1"/>
    </source>
</evidence>
<dbReference type="OrthoDB" id="2016045at2759"/>
<evidence type="ECO:0000259" key="1">
    <source>
        <dbReference type="PROSITE" id="PS50222"/>
    </source>
</evidence>
<gene>
    <name evidence="2" type="ORF">GIB67_008561</name>
</gene>
<dbReference type="PROSITE" id="PS50222">
    <property type="entry name" value="EF_HAND_2"/>
    <property type="match status" value="1"/>
</dbReference>
<dbReference type="PANTHER" id="PTHR34574:SF3">
    <property type="entry name" value="CALCIUM-BINDING EF HAND FAMILY PROTEIN"/>
    <property type="match status" value="1"/>
</dbReference>
<evidence type="ECO:0000313" key="3">
    <source>
        <dbReference type="Proteomes" id="UP000541444"/>
    </source>
</evidence>
<sequence length="270" mass="30213">MSDGHLTILDGTHLRALQLHLPSTTDAINGAQLRSLAESSASSSMFDISLPQTLTSNALKRLNLDDSNTFDSTILDRTKASSKLWDYVTAIANELRGNRYFLCQFSFPVFEFELNLDVELDDPLVISVLDGTPLRVYLEDEDDFAMLVESLFTELDRKDKGKIKRNEIRNAIVLMGVQMGVPPFSGEIKLGFGERLMEISEGLNERFKSRTHKSYLDRMEHKENRSNKPYHWSVYNISTLCQGLLISGVEVVVSRGDGCGAACGYGHIVL</sequence>
<dbReference type="Proteomes" id="UP000541444">
    <property type="component" value="Unassembled WGS sequence"/>
</dbReference>
<dbReference type="GO" id="GO:0005509">
    <property type="term" value="F:calcium ion binding"/>
    <property type="evidence" value="ECO:0007669"/>
    <property type="project" value="InterPro"/>
</dbReference>
<dbReference type="AlphaFoldDB" id="A0A7J7N444"/>
<comment type="caution">
    <text evidence="2">The sequence shown here is derived from an EMBL/GenBank/DDBJ whole genome shotgun (WGS) entry which is preliminary data.</text>
</comment>
<dbReference type="PANTHER" id="PTHR34574">
    <property type="entry name" value="CALCIUM-BINDING EF-HAND FAMILY PROTEIN-RELATED"/>
    <property type="match status" value="1"/>
</dbReference>
<dbReference type="InterPro" id="IPR002048">
    <property type="entry name" value="EF_hand_dom"/>
</dbReference>
<dbReference type="EMBL" id="JACGCM010001096">
    <property type="protein sequence ID" value="KAF6161800.1"/>
    <property type="molecule type" value="Genomic_DNA"/>
</dbReference>
<reference evidence="2 3" key="1">
    <citation type="journal article" date="2020" name="IScience">
        <title>Genome Sequencing of the Endangered Kingdonia uniflora (Circaeasteraceae, Ranunculales) Reveals Potential Mechanisms of Evolutionary Specialization.</title>
        <authorList>
            <person name="Sun Y."/>
            <person name="Deng T."/>
            <person name="Zhang A."/>
            <person name="Moore M.J."/>
            <person name="Landis J.B."/>
            <person name="Lin N."/>
            <person name="Zhang H."/>
            <person name="Zhang X."/>
            <person name="Huang J."/>
            <person name="Zhang X."/>
            <person name="Sun H."/>
            <person name="Wang H."/>
        </authorList>
    </citation>
    <scope>NUCLEOTIDE SEQUENCE [LARGE SCALE GENOMIC DNA]</scope>
    <source>
        <strain evidence="2">TB1705</strain>
        <tissue evidence="2">Leaf</tissue>
    </source>
</reference>
<protein>
    <recommendedName>
        <fullName evidence="1">EF-hand domain-containing protein</fullName>
    </recommendedName>
</protein>
<accession>A0A7J7N444</accession>
<organism evidence="2 3">
    <name type="scientific">Kingdonia uniflora</name>
    <dbReference type="NCBI Taxonomy" id="39325"/>
    <lineage>
        <taxon>Eukaryota</taxon>
        <taxon>Viridiplantae</taxon>
        <taxon>Streptophyta</taxon>
        <taxon>Embryophyta</taxon>
        <taxon>Tracheophyta</taxon>
        <taxon>Spermatophyta</taxon>
        <taxon>Magnoliopsida</taxon>
        <taxon>Ranunculales</taxon>
        <taxon>Circaeasteraceae</taxon>
        <taxon>Kingdonia</taxon>
    </lineage>
</organism>
<feature type="domain" description="EF-hand" evidence="1">
    <location>
        <begin position="143"/>
        <end position="178"/>
    </location>
</feature>
<proteinExistence type="predicted"/>
<name>A0A7J7N444_9MAGN</name>
<keyword evidence="3" id="KW-1185">Reference proteome</keyword>